<dbReference type="InterPro" id="IPR006059">
    <property type="entry name" value="SBP"/>
</dbReference>
<dbReference type="RefSeq" id="WP_324669543.1">
    <property type="nucleotide sequence ID" value="NZ_CP141614.1"/>
</dbReference>
<reference evidence="6" key="1">
    <citation type="submission" date="2023-12" db="EMBL/GenBank/DDBJ databases">
        <title>Novel isolates from deep terrestrial aquifers shed light on the physiology and ecology of the class Limnochordia.</title>
        <authorList>
            <person name="Karnachuk O.V."/>
            <person name="Lukina A.P."/>
            <person name="Avakyan M.R."/>
            <person name="Kadnikov V."/>
            <person name="Begmatov S."/>
            <person name="Beletsky A.V."/>
            <person name="Mardanov A.V."/>
            <person name="Ravin N.V."/>
        </authorList>
    </citation>
    <scope>NUCLEOTIDE SEQUENCE [LARGE SCALE GENOMIC DNA]</scope>
    <source>
        <strain evidence="6">LN</strain>
    </source>
</reference>
<evidence type="ECO:0000256" key="4">
    <source>
        <dbReference type="ARBA" id="ARBA00022729"/>
    </source>
</evidence>
<gene>
    <name evidence="5" type="ORF">VLY81_02995</name>
</gene>
<evidence type="ECO:0000313" key="6">
    <source>
        <dbReference type="Proteomes" id="UP001333102"/>
    </source>
</evidence>
<comment type="similarity">
    <text evidence="2">Belongs to the bacterial solute-binding protein 1 family.</text>
</comment>
<keyword evidence="4" id="KW-0732">Signal</keyword>
<dbReference type="EMBL" id="CP141614">
    <property type="protein sequence ID" value="WRP15153.1"/>
    <property type="molecule type" value="Genomic_DNA"/>
</dbReference>
<dbReference type="Pfam" id="PF01547">
    <property type="entry name" value="SBP_bac_1"/>
    <property type="match status" value="1"/>
</dbReference>
<dbReference type="SUPFAM" id="SSF53850">
    <property type="entry name" value="Periplasmic binding protein-like II"/>
    <property type="match status" value="1"/>
</dbReference>
<dbReference type="PANTHER" id="PTHR43649:SF31">
    <property type="entry name" value="SN-GLYCEROL-3-PHOSPHATE-BINDING PERIPLASMIC PROTEIN UGPB"/>
    <property type="match status" value="1"/>
</dbReference>
<organism evidence="5 6">
    <name type="scientific">Geochorda subterranea</name>
    <dbReference type="NCBI Taxonomy" id="3109564"/>
    <lineage>
        <taxon>Bacteria</taxon>
        <taxon>Bacillati</taxon>
        <taxon>Bacillota</taxon>
        <taxon>Limnochordia</taxon>
        <taxon>Limnochordales</taxon>
        <taxon>Geochordaceae</taxon>
        <taxon>Geochorda</taxon>
    </lineage>
</organism>
<evidence type="ECO:0000256" key="1">
    <source>
        <dbReference type="ARBA" id="ARBA00004196"/>
    </source>
</evidence>
<keyword evidence="6" id="KW-1185">Reference proteome</keyword>
<keyword evidence="3" id="KW-0813">Transport</keyword>
<proteinExistence type="inferred from homology"/>
<sequence>MAVVVLTSSAWSAERKIVVWDWEPPEIVAKYQAAFNRWQQETGITIEFQQVGWSEMRDKVTVAIAGGAPPDVVRVSSAWGSLVADQGMFLDLRPYLQQHNATYRFDEFYPASVDLWTDAMGRVYALGNDLDMMGFFFNAELFDEAGVERPYEYTWDQWLDAARKLTRDLDGDGRPDQYGFTNWWFHYVTLIWANGGDIFTADRSRSALASPAAREALSFYRRFFELDTVATFEISQAQGYPHSAAHFKAGKIAMAPAGAWMPNYYVWDDQRRQYNFDFDVGHMPLSYAGGRATSLEGSGYAIPANAANKEDAFRFIAFVTSHEWQSEYVTTGFPSRRPVAEMAFSGPQVPENRAVFLEIATYAHPFPKGVEWQGRTGQLVLSNLNQYLTGQRGLEEVLTTIDEQLRPLLQELATSRR</sequence>
<comment type="subcellular location">
    <subcellularLocation>
        <location evidence="1">Cell envelope</location>
    </subcellularLocation>
</comment>
<name>A0ABZ1BRF3_9FIRM</name>
<dbReference type="PANTHER" id="PTHR43649">
    <property type="entry name" value="ARABINOSE-BINDING PROTEIN-RELATED"/>
    <property type="match status" value="1"/>
</dbReference>
<protein>
    <submittedName>
        <fullName evidence="5">Sugar ABC transporter substrate-binding protein</fullName>
    </submittedName>
</protein>
<evidence type="ECO:0000256" key="2">
    <source>
        <dbReference type="ARBA" id="ARBA00008520"/>
    </source>
</evidence>
<dbReference type="CDD" id="cd13585">
    <property type="entry name" value="PBP2_TMBP_like"/>
    <property type="match status" value="1"/>
</dbReference>
<dbReference type="Proteomes" id="UP001333102">
    <property type="component" value="Chromosome"/>
</dbReference>
<dbReference type="Gene3D" id="3.40.190.10">
    <property type="entry name" value="Periplasmic binding protein-like II"/>
    <property type="match status" value="1"/>
</dbReference>
<accession>A0ABZ1BRF3</accession>
<dbReference type="InterPro" id="IPR050490">
    <property type="entry name" value="Bact_solute-bd_prot1"/>
</dbReference>
<evidence type="ECO:0000313" key="5">
    <source>
        <dbReference type="EMBL" id="WRP15153.1"/>
    </source>
</evidence>
<evidence type="ECO:0000256" key="3">
    <source>
        <dbReference type="ARBA" id="ARBA00022448"/>
    </source>
</evidence>